<comment type="subcellular location">
    <subcellularLocation>
        <location evidence="1 6">Nucleus</location>
    </subcellularLocation>
</comment>
<evidence type="ECO:0000256" key="3">
    <source>
        <dbReference type="ARBA" id="ARBA00023159"/>
    </source>
</evidence>
<name>A0A176VIE1_MARPO</name>
<evidence type="ECO:0000313" key="9">
    <source>
        <dbReference type="Proteomes" id="UP000077202"/>
    </source>
</evidence>
<comment type="caution">
    <text evidence="8">The sequence shown here is derived from an EMBL/GenBank/DDBJ whole genome shotgun (WGS) entry which is preliminary data.</text>
</comment>
<keyword evidence="5 6" id="KW-0539">Nucleus</keyword>
<evidence type="ECO:0000256" key="2">
    <source>
        <dbReference type="ARBA" id="ARBA00023015"/>
    </source>
</evidence>
<gene>
    <name evidence="8" type="ORF">AXG93_209s1040</name>
</gene>
<reference evidence="8" key="1">
    <citation type="submission" date="2016-03" db="EMBL/GenBank/DDBJ databases">
        <title>Mechanisms controlling the formation of the plant cell surface in tip-growing cells are functionally conserved among land plants.</title>
        <authorList>
            <person name="Honkanen S."/>
            <person name="Jones V.A."/>
            <person name="Morieri G."/>
            <person name="Champion C."/>
            <person name="Hetherington A.J."/>
            <person name="Kelly S."/>
            <person name="Saint-Marcoux D."/>
            <person name="Proust H."/>
            <person name="Prescott H."/>
            <person name="Dolan L."/>
        </authorList>
    </citation>
    <scope>NUCLEOTIDE SEQUENCE [LARGE SCALE GENOMIC DNA]</scope>
    <source>
        <tissue evidence="8">Whole gametophyte</tissue>
    </source>
</reference>
<dbReference type="SUPFAM" id="SSF140718">
    <property type="entry name" value="Mediator hinge subcomplex-like"/>
    <property type="match status" value="1"/>
</dbReference>
<dbReference type="GO" id="GO:0006357">
    <property type="term" value="P:regulation of transcription by RNA polymerase II"/>
    <property type="evidence" value="ECO:0007669"/>
    <property type="project" value="TreeGrafter"/>
</dbReference>
<dbReference type="EMBL" id="LVLJ01003630">
    <property type="protein sequence ID" value="OAE20337.1"/>
    <property type="molecule type" value="Genomic_DNA"/>
</dbReference>
<comment type="function">
    <text evidence="6">Component of the Mediator complex, a coactivator involved in the regulated transcription of nearly all RNA polymerase II-dependent genes. Mediator functions as a bridge to convey information from gene-specific regulatory proteins to the basal RNA polymerase II transcription machinery. Mediator is recruited to promoters by direct interactions with regulatory proteins and serves as a scaffold for the assembly of a functional preinitiation complex with RNA polymerase II and the general transcription factors.</text>
</comment>
<comment type="subunit">
    <text evidence="6">Component of the Mediator complex.</text>
</comment>
<comment type="similarity">
    <text evidence="6">Belongs to the Mediator complex subunit 21 family.</text>
</comment>
<dbReference type="Gene3D" id="6.10.280.10">
    <property type="entry name" value="Mediator complex, subunit Med21"/>
    <property type="match status" value="1"/>
</dbReference>
<dbReference type="Proteomes" id="UP000077202">
    <property type="component" value="Unassembled WGS sequence"/>
</dbReference>
<proteinExistence type="inferred from homology"/>
<protein>
    <recommendedName>
        <fullName evidence="6">Mediator of RNA polymerase II transcription subunit 21</fullName>
    </recommendedName>
</protein>
<evidence type="ECO:0000256" key="5">
    <source>
        <dbReference type="ARBA" id="ARBA00023242"/>
    </source>
</evidence>
<dbReference type="InterPro" id="IPR021384">
    <property type="entry name" value="Mediator_Med21"/>
</dbReference>
<dbReference type="AlphaFoldDB" id="A0A176VIE1"/>
<dbReference type="PANTHER" id="PTHR13381">
    <property type="entry name" value="RNA POLYMERASE II HOLOENZYME COMPONENT SRB7"/>
    <property type="match status" value="1"/>
</dbReference>
<keyword evidence="7" id="KW-0175">Coiled coil</keyword>
<dbReference type="PANTHER" id="PTHR13381:SF0">
    <property type="entry name" value="MEDIATOR OF RNA POLYMERASE II TRANSCRIPTION SUBUNIT 21"/>
    <property type="match status" value="1"/>
</dbReference>
<feature type="coiled-coil region" evidence="7">
    <location>
        <begin position="91"/>
        <end position="129"/>
    </location>
</feature>
<evidence type="ECO:0000256" key="4">
    <source>
        <dbReference type="ARBA" id="ARBA00023163"/>
    </source>
</evidence>
<organism evidence="8 9">
    <name type="scientific">Marchantia polymorpha subsp. ruderalis</name>
    <dbReference type="NCBI Taxonomy" id="1480154"/>
    <lineage>
        <taxon>Eukaryota</taxon>
        <taxon>Viridiplantae</taxon>
        <taxon>Streptophyta</taxon>
        <taxon>Embryophyta</taxon>
        <taxon>Marchantiophyta</taxon>
        <taxon>Marchantiopsida</taxon>
        <taxon>Marchantiidae</taxon>
        <taxon>Marchantiales</taxon>
        <taxon>Marchantiaceae</taxon>
        <taxon>Marchantia</taxon>
    </lineage>
</organism>
<evidence type="ECO:0000256" key="1">
    <source>
        <dbReference type="ARBA" id="ARBA00004123"/>
    </source>
</evidence>
<dbReference type="Pfam" id="PF11221">
    <property type="entry name" value="Med21"/>
    <property type="match status" value="1"/>
</dbReference>
<dbReference type="InterPro" id="IPR037212">
    <property type="entry name" value="Med7/Med21-like"/>
</dbReference>
<keyword evidence="9" id="KW-1185">Reference proteome</keyword>
<dbReference type="GO" id="GO:0003712">
    <property type="term" value="F:transcription coregulator activity"/>
    <property type="evidence" value="ECO:0007669"/>
    <property type="project" value="TreeGrafter"/>
</dbReference>
<dbReference type="GO" id="GO:0016592">
    <property type="term" value="C:mediator complex"/>
    <property type="evidence" value="ECO:0007669"/>
    <property type="project" value="UniProtKB-UniRule"/>
</dbReference>
<keyword evidence="3 6" id="KW-0010">Activator</keyword>
<sequence length="137" mass="14958">MDIIAQLQDQVNKIAYIAFNTVGSLQRDAPPARLSQNYPEPPAPTAEALATINSDPKSAAVAFMQGVKQFDALVAALPLNDGGEEAQLKKIAELQAENESIGKELQDEMQSAERELKQLRELFHMAADNCLRLKPPS</sequence>
<evidence type="ECO:0000313" key="8">
    <source>
        <dbReference type="EMBL" id="OAE20337.1"/>
    </source>
</evidence>
<keyword evidence="2 6" id="KW-0805">Transcription regulation</keyword>
<evidence type="ECO:0000256" key="7">
    <source>
        <dbReference type="SAM" id="Coils"/>
    </source>
</evidence>
<accession>A0A176VIE1</accession>
<evidence type="ECO:0000256" key="6">
    <source>
        <dbReference type="RuleBase" id="RU366036"/>
    </source>
</evidence>
<keyword evidence="4 6" id="KW-0804">Transcription</keyword>